<evidence type="ECO:0000256" key="4">
    <source>
        <dbReference type="ARBA" id="ARBA00022692"/>
    </source>
</evidence>
<dbReference type="InterPro" id="IPR002524">
    <property type="entry name" value="Cation_efflux"/>
</dbReference>
<dbReference type="SUPFAM" id="SSF161111">
    <property type="entry name" value="Cation efflux protein transmembrane domain-like"/>
    <property type="match status" value="1"/>
</dbReference>
<evidence type="ECO:0000256" key="6">
    <source>
        <dbReference type="ARBA" id="ARBA00023065"/>
    </source>
</evidence>
<dbReference type="Pfam" id="PF01545">
    <property type="entry name" value="Cation_efflux"/>
    <property type="match status" value="1"/>
</dbReference>
<organism evidence="11 12">
    <name type="scientific">Paenibacillus thermoaerophilus</name>
    <dbReference type="NCBI Taxonomy" id="1215385"/>
    <lineage>
        <taxon>Bacteria</taxon>
        <taxon>Bacillati</taxon>
        <taxon>Bacillota</taxon>
        <taxon>Bacilli</taxon>
        <taxon>Bacillales</taxon>
        <taxon>Paenibacillaceae</taxon>
        <taxon>Paenibacillus</taxon>
    </lineage>
</organism>
<accession>A0ABW2VAF7</accession>
<evidence type="ECO:0000313" key="11">
    <source>
        <dbReference type="EMBL" id="MFC7751273.1"/>
    </source>
</evidence>
<feature type="transmembrane region" description="Helical" evidence="8">
    <location>
        <begin position="60"/>
        <end position="83"/>
    </location>
</feature>
<keyword evidence="6" id="KW-0406">Ion transport</keyword>
<name>A0ABW2VAF7_9BACL</name>
<sequence length="278" mass="29450">MGITTGVMLLEFIGGLWTNSLALLSDSGHMLSDAASLLLSLIAVWLAARPASLRKTYGYYRFEILAALLNGIALFVVAGLIVVEAVKRIQSPPEVSSGAMMAIACVGLLANLLSAWSLMRKGDVRGNLNLRSAYLHVLGDALGSVGAIAAGGAMLLFGWYWADPIISVAVALLILRGAWGVTSHSVHVLMEGVPHDVNPSEVKEVLSRIPGVADVHDLHIWTITSGKPALSVHLRIGHSGDGEAILQSALDTLKSDFGITHATVQIEPPSITHEHLHD</sequence>
<feature type="domain" description="Cation efflux protein transmembrane" evidence="9">
    <location>
        <begin position="3"/>
        <end position="190"/>
    </location>
</feature>
<feature type="transmembrane region" description="Helical" evidence="8">
    <location>
        <begin position="7"/>
        <end position="24"/>
    </location>
</feature>
<evidence type="ECO:0000256" key="8">
    <source>
        <dbReference type="SAM" id="Phobius"/>
    </source>
</evidence>
<dbReference type="Gene3D" id="1.20.1510.10">
    <property type="entry name" value="Cation efflux protein transmembrane domain"/>
    <property type="match status" value="1"/>
</dbReference>
<feature type="transmembrane region" description="Helical" evidence="8">
    <location>
        <begin position="30"/>
        <end position="48"/>
    </location>
</feature>
<evidence type="ECO:0000256" key="5">
    <source>
        <dbReference type="ARBA" id="ARBA00022989"/>
    </source>
</evidence>
<feature type="transmembrane region" description="Helical" evidence="8">
    <location>
        <begin position="95"/>
        <end position="116"/>
    </location>
</feature>
<evidence type="ECO:0000256" key="2">
    <source>
        <dbReference type="ARBA" id="ARBA00008873"/>
    </source>
</evidence>
<dbReference type="NCBIfam" id="TIGR01297">
    <property type="entry name" value="CDF"/>
    <property type="match status" value="1"/>
</dbReference>
<keyword evidence="5 8" id="KW-1133">Transmembrane helix</keyword>
<dbReference type="Proteomes" id="UP001596528">
    <property type="component" value="Unassembled WGS sequence"/>
</dbReference>
<dbReference type="PANTHER" id="PTHR11562:SF17">
    <property type="entry name" value="RE54080P-RELATED"/>
    <property type="match status" value="1"/>
</dbReference>
<protein>
    <submittedName>
        <fullName evidence="11">Cation diffusion facilitator family transporter</fullName>
    </submittedName>
</protein>
<feature type="transmembrane region" description="Helical" evidence="8">
    <location>
        <begin position="137"/>
        <end position="159"/>
    </location>
</feature>
<gene>
    <name evidence="11" type="ORF">ACFQWB_15235</name>
</gene>
<evidence type="ECO:0000256" key="7">
    <source>
        <dbReference type="ARBA" id="ARBA00023136"/>
    </source>
</evidence>
<dbReference type="InterPro" id="IPR058533">
    <property type="entry name" value="Cation_efflux_TM"/>
</dbReference>
<dbReference type="RefSeq" id="WP_379253268.1">
    <property type="nucleotide sequence ID" value="NZ_JBHTGQ010000041.1"/>
</dbReference>
<dbReference type="EMBL" id="JBHTGQ010000041">
    <property type="protein sequence ID" value="MFC7751273.1"/>
    <property type="molecule type" value="Genomic_DNA"/>
</dbReference>
<evidence type="ECO:0000259" key="10">
    <source>
        <dbReference type="Pfam" id="PF16916"/>
    </source>
</evidence>
<reference evidence="12" key="1">
    <citation type="journal article" date="2019" name="Int. J. Syst. Evol. Microbiol.">
        <title>The Global Catalogue of Microorganisms (GCM) 10K type strain sequencing project: providing services to taxonomists for standard genome sequencing and annotation.</title>
        <authorList>
            <consortium name="The Broad Institute Genomics Platform"/>
            <consortium name="The Broad Institute Genome Sequencing Center for Infectious Disease"/>
            <person name="Wu L."/>
            <person name="Ma J."/>
        </authorList>
    </citation>
    <scope>NUCLEOTIDE SEQUENCE [LARGE SCALE GENOMIC DNA]</scope>
    <source>
        <strain evidence="12">JCM 18657</strain>
    </source>
</reference>
<dbReference type="InterPro" id="IPR036837">
    <property type="entry name" value="Cation_efflux_CTD_sf"/>
</dbReference>
<feature type="domain" description="Cation efflux protein cytoplasmic" evidence="10">
    <location>
        <begin position="195"/>
        <end position="268"/>
    </location>
</feature>
<dbReference type="InterPro" id="IPR027469">
    <property type="entry name" value="Cation_efflux_TMD_sf"/>
</dbReference>
<comment type="subcellular location">
    <subcellularLocation>
        <location evidence="1">Membrane</location>
        <topology evidence="1">Multi-pass membrane protein</topology>
    </subcellularLocation>
</comment>
<comment type="caution">
    <text evidence="11">The sequence shown here is derived from an EMBL/GenBank/DDBJ whole genome shotgun (WGS) entry which is preliminary data.</text>
</comment>
<feature type="transmembrane region" description="Helical" evidence="8">
    <location>
        <begin position="165"/>
        <end position="182"/>
    </location>
</feature>
<keyword evidence="7 8" id="KW-0472">Membrane</keyword>
<keyword evidence="3" id="KW-0813">Transport</keyword>
<evidence type="ECO:0000256" key="3">
    <source>
        <dbReference type="ARBA" id="ARBA00022448"/>
    </source>
</evidence>
<dbReference type="InterPro" id="IPR050681">
    <property type="entry name" value="CDF/SLC30A"/>
</dbReference>
<dbReference type="Pfam" id="PF16916">
    <property type="entry name" value="ZT_dimer"/>
    <property type="match status" value="1"/>
</dbReference>
<evidence type="ECO:0000259" key="9">
    <source>
        <dbReference type="Pfam" id="PF01545"/>
    </source>
</evidence>
<dbReference type="PANTHER" id="PTHR11562">
    <property type="entry name" value="CATION EFFLUX PROTEIN/ ZINC TRANSPORTER"/>
    <property type="match status" value="1"/>
</dbReference>
<evidence type="ECO:0000313" key="12">
    <source>
        <dbReference type="Proteomes" id="UP001596528"/>
    </source>
</evidence>
<dbReference type="InterPro" id="IPR027470">
    <property type="entry name" value="Cation_efflux_CTD"/>
</dbReference>
<dbReference type="SUPFAM" id="SSF160240">
    <property type="entry name" value="Cation efflux protein cytoplasmic domain-like"/>
    <property type="match status" value="1"/>
</dbReference>
<keyword evidence="12" id="KW-1185">Reference proteome</keyword>
<keyword evidence="4 8" id="KW-0812">Transmembrane</keyword>
<comment type="similarity">
    <text evidence="2">Belongs to the cation diffusion facilitator (CDF) transporter (TC 2.A.4) family. SLC30A subfamily.</text>
</comment>
<evidence type="ECO:0000256" key="1">
    <source>
        <dbReference type="ARBA" id="ARBA00004141"/>
    </source>
</evidence>
<proteinExistence type="inferred from homology"/>